<keyword evidence="3" id="KW-1185">Reference proteome</keyword>
<dbReference type="AlphaFoldDB" id="A0A139IU89"/>
<feature type="compositionally biased region" description="Low complexity" evidence="1">
    <location>
        <begin position="63"/>
        <end position="76"/>
    </location>
</feature>
<name>A0A139IU89_9PEZI</name>
<feature type="compositionally biased region" description="Polar residues" evidence="1">
    <location>
        <begin position="77"/>
        <end position="91"/>
    </location>
</feature>
<organism evidence="2 3">
    <name type="scientific">Pseudocercospora musae</name>
    <dbReference type="NCBI Taxonomy" id="113226"/>
    <lineage>
        <taxon>Eukaryota</taxon>
        <taxon>Fungi</taxon>
        <taxon>Dikarya</taxon>
        <taxon>Ascomycota</taxon>
        <taxon>Pezizomycotina</taxon>
        <taxon>Dothideomycetes</taxon>
        <taxon>Dothideomycetidae</taxon>
        <taxon>Mycosphaerellales</taxon>
        <taxon>Mycosphaerellaceae</taxon>
        <taxon>Pseudocercospora</taxon>
    </lineage>
</organism>
<sequence length="121" mass="12106">MRDFSHLLLIQRYSNDTPFSKQPIASNLIIPSTSTTAKMQFATIVASLMAAVAVSAQGAYTNTTTPLTPATNGTSTNGTASPSGTVGSSPSASFEAINAGSRVGASAVMGLVLVGGIAVAL</sequence>
<gene>
    <name evidence="2" type="ORF">AC579_7698</name>
</gene>
<comment type="caution">
    <text evidence="2">The sequence shown here is derived from an EMBL/GenBank/DDBJ whole genome shotgun (WGS) entry which is preliminary data.</text>
</comment>
<feature type="region of interest" description="Disordered" evidence="1">
    <location>
        <begin position="63"/>
        <end position="91"/>
    </location>
</feature>
<evidence type="ECO:0000256" key="1">
    <source>
        <dbReference type="SAM" id="MobiDB-lite"/>
    </source>
</evidence>
<accession>A0A139IU89</accession>
<evidence type="ECO:0000313" key="2">
    <source>
        <dbReference type="EMBL" id="KXT18200.1"/>
    </source>
</evidence>
<proteinExistence type="predicted"/>
<dbReference type="EMBL" id="LFZO01000010">
    <property type="protein sequence ID" value="KXT18200.1"/>
    <property type="molecule type" value="Genomic_DNA"/>
</dbReference>
<dbReference type="OrthoDB" id="377083at2759"/>
<evidence type="ECO:0000313" key="3">
    <source>
        <dbReference type="Proteomes" id="UP000073492"/>
    </source>
</evidence>
<dbReference type="Proteomes" id="UP000073492">
    <property type="component" value="Unassembled WGS sequence"/>
</dbReference>
<dbReference type="EMBL" id="LFZO01000010">
    <property type="protein sequence ID" value="KXT18193.1"/>
    <property type="molecule type" value="Genomic_DNA"/>
</dbReference>
<protein>
    <submittedName>
        <fullName evidence="2">Uncharacterized protein</fullName>
    </submittedName>
</protein>
<reference evidence="2 3" key="1">
    <citation type="submission" date="2015-07" db="EMBL/GenBank/DDBJ databases">
        <title>Comparative genomics of the Sigatoka disease complex on banana suggests a link between parallel evolutionary changes in Pseudocercospora fijiensis and Pseudocercospora eumusae and increased virulence on the banana host.</title>
        <authorList>
            <person name="Chang T.-C."/>
            <person name="Salvucci A."/>
            <person name="Crous P.W."/>
            <person name="Stergiopoulos I."/>
        </authorList>
    </citation>
    <scope>NUCLEOTIDE SEQUENCE [LARGE SCALE GENOMIC DNA]</scope>
    <source>
        <strain evidence="2 3">CBS 116634</strain>
    </source>
</reference>